<gene>
    <name evidence="3" type="ORF">LEN_3864</name>
</gene>
<keyword evidence="3" id="KW-0396">Initiation factor</keyword>
<name>A0AAU9ALA1_LYSEN</name>
<organism evidence="3 4">
    <name type="scientific">Lysobacter enzymogenes</name>
    <dbReference type="NCBI Taxonomy" id="69"/>
    <lineage>
        <taxon>Bacteria</taxon>
        <taxon>Pseudomonadati</taxon>
        <taxon>Pseudomonadota</taxon>
        <taxon>Gammaproteobacteria</taxon>
        <taxon>Lysobacterales</taxon>
        <taxon>Lysobacteraceae</taxon>
        <taxon>Lysobacter</taxon>
    </lineage>
</organism>
<dbReference type="InterPro" id="IPR013229">
    <property type="entry name" value="PEGA"/>
</dbReference>
<dbReference type="Proteomes" id="UP000218824">
    <property type="component" value="Chromosome"/>
</dbReference>
<dbReference type="EMBL" id="AP014940">
    <property type="protein sequence ID" value="BAV99351.1"/>
    <property type="molecule type" value="Genomic_DNA"/>
</dbReference>
<dbReference type="Pfam" id="PF08308">
    <property type="entry name" value="PEGA"/>
    <property type="match status" value="1"/>
</dbReference>
<sequence>MPLSPRRIALAAVVVLALCLGGCATFIRGSTQSLTIDSLPGGATVSLSNGERCATPCVLKLKRKHPVAVELCKPGYRQAQTLVRSELGSAGAVRMAGNALIGGLIGVGVDAASGAAKDLSPNVLAVLLVEESPGCTAPKFPAVPEDGQTPEEYARTKKKAAAK</sequence>
<reference evidence="3 4" key="1">
    <citation type="journal article" date="2017" name="DNA Res.">
        <title>Complete genome sequence and expression profile of the commercial lytic enzyme producer Lysobacter enzymogenes M497-1.</title>
        <authorList>
            <person name="Takami H."/>
            <person name="Toyoda A."/>
            <person name="Uchiyama I."/>
            <person name="Itoh T."/>
            <person name="Takaki Y."/>
            <person name="Arai W."/>
            <person name="Nishi S."/>
            <person name="Kawai M."/>
            <person name="Shinya K."/>
            <person name="Ikeda H."/>
        </authorList>
    </citation>
    <scope>NUCLEOTIDE SEQUENCE [LARGE SCALE GENOMIC DNA]</scope>
    <source>
        <strain evidence="3 4">M497-1</strain>
    </source>
</reference>
<dbReference type="RefSeq" id="WP_096379795.1">
    <property type="nucleotide sequence ID" value="NZ_AP014940.1"/>
</dbReference>
<evidence type="ECO:0000259" key="2">
    <source>
        <dbReference type="Pfam" id="PF08308"/>
    </source>
</evidence>
<proteinExistence type="predicted"/>
<evidence type="ECO:0000313" key="4">
    <source>
        <dbReference type="Proteomes" id="UP000218824"/>
    </source>
</evidence>
<keyword evidence="3" id="KW-0648">Protein biosynthesis</keyword>
<feature type="domain" description="PEGA" evidence="2">
    <location>
        <begin position="33"/>
        <end position="83"/>
    </location>
</feature>
<protein>
    <submittedName>
        <fullName evidence="3">Translation initiation factor 2 GTPase</fullName>
    </submittedName>
</protein>
<dbReference type="AlphaFoldDB" id="A0AAU9ALA1"/>
<evidence type="ECO:0000256" key="1">
    <source>
        <dbReference type="SAM" id="MobiDB-lite"/>
    </source>
</evidence>
<evidence type="ECO:0000313" key="3">
    <source>
        <dbReference type="EMBL" id="BAV99351.1"/>
    </source>
</evidence>
<feature type="region of interest" description="Disordered" evidence="1">
    <location>
        <begin position="139"/>
        <end position="163"/>
    </location>
</feature>
<dbReference type="KEGG" id="lem:LEN_3864"/>
<accession>A0AAU9ALA1</accession>
<dbReference type="GO" id="GO:0003743">
    <property type="term" value="F:translation initiation factor activity"/>
    <property type="evidence" value="ECO:0007669"/>
    <property type="project" value="UniProtKB-KW"/>
</dbReference>
<dbReference type="GeneID" id="83065664"/>